<protein>
    <submittedName>
        <fullName evidence="2">Glutathione S-transferase</fullName>
    </submittedName>
</protein>
<dbReference type="CDD" id="cd03190">
    <property type="entry name" value="GST_C_Omega_like"/>
    <property type="match status" value="1"/>
</dbReference>
<evidence type="ECO:0000313" key="3">
    <source>
        <dbReference type="Proteomes" id="UP000534590"/>
    </source>
</evidence>
<dbReference type="InterPro" id="IPR004045">
    <property type="entry name" value="Glutathione_S-Trfase_N"/>
</dbReference>
<dbReference type="PANTHER" id="PTHR32419:SF6">
    <property type="entry name" value="GLUTATHIONE S-TRANSFERASE OMEGA-LIKE 1-RELATED"/>
    <property type="match status" value="1"/>
</dbReference>
<dbReference type="Pfam" id="PF13410">
    <property type="entry name" value="GST_C_2"/>
    <property type="match status" value="1"/>
</dbReference>
<dbReference type="InterPro" id="IPR010987">
    <property type="entry name" value="Glutathione-S-Trfase_C-like"/>
</dbReference>
<evidence type="ECO:0000259" key="1">
    <source>
        <dbReference type="PROSITE" id="PS50405"/>
    </source>
</evidence>
<comment type="caution">
    <text evidence="2">The sequence shown here is derived from an EMBL/GenBank/DDBJ whole genome shotgun (WGS) entry which is preliminary data.</text>
</comment>
<reference evidence="2 3" key="1">
    <citation type="submission" date="2020-08" db="EMBL/GenBank/DDBJ databases">
        <title>Genomic Encyclopedia of Type Strains, Phase IV (KMG-V): Genome sequencing to study the core and pangenomes of soil and plant-associated prokaryotes.</title>
        <authorList>
            <person name="Whitman W."/>
        </authorList>
    </citation>
    <scope>NUCLEOTIDE SEQUENCE [LARGE SCALE GENOMIC DNA]</scope>
    <source>
        <strain evidence="2 3">SEMIA 461</strain>
    </source>
</reference>
<dbReference type="SUPFAM" id="SSF47616">
    <property type="entry name" value="GST C-terminal domain-like"/>
    <property type="match status" value="1"/>
</dbReference>
<dbReference type="PIRSF" id="PIRSF015753">
    <property type="entry name" value="GST"/>
    <property type="match status" value="1"/>
</dbReference>
<dbReference type="SFLD" id="SFLDS00019">
    <property type="entry name" value="Glutathione_Transferase_(cytos"/>
    <property type="match status" value="1"/>
</dbReference>
<dbReference type="InterPro" id="IPR036282">
    <property type="entry name" value="Glutathione-S-Trfase_C_sf"/>
</dbReference>
<dbReference type="SFLD" id="SFLDG01148">
    <property type="entry name" value="Xi_(cytGST)"/>
    <property type="match status" value="1"/>
</dbReference>
<dbReference type="InterPro" id="IPR036249">
    <property type="entry name" value="Thioredoxin-like_sf"/>
</dbReference>
<sequence>MPCGFAELSETGSIAVKETIKEIIMGMLVEGVWKDVWYDTKETKGHFKRSASQFRNWITVDGAPGPSGEGGFEAEKDRYHLYVSFACPWAHRTLIFSKLKKLDDLISVSVVDRLMLENGWEFKPQGERTPGATEDHLFGSSTLWQIYTKADPKYSGRVTVPVLWDKKRGTIVSNESAEIIRMFNTAFNDLTGSKADYYPEALRAEIDALNDVIYDTVNNGVYKAGFATTQDAYQQNAVKVFETLDMLEDRLKDRRFLFGAEQTEADWRLFTTLVRFDPVYVGHFKCNIRRIHDYPHLTGYLRDLYQTPGVPDTVDMRHIKEHYYRSHRTINPTGIVPVGPELDLTMAHGRETLV</sequence>
<dbReference type="InterPro" id="IPR047047">
    <property type="entry name" value="GST_Omega-like_C"/>
</dbReference>
<dbReference type="EMBL" id="JACIHP010000001">
    <property type="protein sequence ID" value="MBB4488505.1"/>
    <property type="molecule type" value="Genomic_DNA"/>
</dbReference>
<accession>A0ABR6J0U0</accession>
<organism evidence="2 3">
    <name type="scientific">Agrobacterium radiobacter</name>
    <dbReference type="NCBI Taxonomy" id="362"/>
    <lineage>
        <taxon>Bacteria</taxon>
        <taxon>Pseudomonadati</taxon>
        <taxon>Pseudomonadota</taxon>
        <taxon>Alphaproteobacteria</taxon>
        <taxon>Hyphomicrobiales</taxon>
        <taxon>Rhizobiaceae</taxon>
        <taxon>Rhizobium/Agrobacterium group</taxon>
        <taxon>Agrobacterium</taxon>
        <taxon>Agrobacterium tumefaciens complex</taxon>
    </lineage>
</organism>
<dbReference type="SUPFAM" id="SSF52833">
    <property type="entry name" value="Thioredoxin-like"/>
    <property type="match status" value="1"/>
</dbReference>
<proteinExistence type="predicted"/>
<dbReference type="SFLD" id="SFLDG01206">
    <property type="entry name" value="Xi.1"/>
    <property type="match status" value="1"/>
</dbReference>
<name>A0ABR6J0U0_AGRRD</name>
<dbReference type="Gene3D" id="1.20.1050.10">
    <property type="match status" value="1"/>
</dbReference>
<dbReference type="PANTHER" id="PTHR32419">
    <property type="entry name" value="GLUTATHIONYL-HYDROQUINONE REDUCTASE"/>
    <property type="match status" value="1"/>
</dbReference>
<dbReference type="PROSITE" id="PS50405">
    <property type="entry name" value="GST_CTER"/>
    <property type="match status" value="1"/>
</dbReference>
<keyword evidence="3" id="KW-1185">Reference proteome</keyword>
<dbReference type="Proteomes" id="UP000534590">
    <property type="component" value="Unassembled WGS sequence"/>
</dbReference>
<dbReference type="InterPro" id="IPR040079">
    <property type="entry name" value="Glutathione_S-Trfase"/>
</dbReference>
<dbReference type="Pfam" id="PF13409">
    <property type="entry name" value="GST_N_2"/>
    <property type="match status" value="1"/>
</dbReference>
<gene>
    <name evidence="2" type="ORF">GGE40_000285</name>
</gene>
<evidence type="ECO:0000313" key="2">
    <source>
        <dbReference type="EMBL" id="MBB4488505.1"/>
    </source>
</evidence>
<dbReference type="InterPro" id="IPR016639">
    <property type="entry name" value="GST_Omega/GSH"/>
</dbReference>
<dbReference type="Gene3D" id="3.40.30.10">
    <property type="entry name" value="Glutaredoxin"/>
    <property type="match status" value="1"/>
</dbReference>
<feature type="domain" description="GST C-terminal" evidence="1">
    <location>
        <begin position="199"/>
        <end position="326"/>
    </location>
</feature>